<evidence type="ECO:0000313" key="2">
    <source>
        <dbReference type="EMBL" id="OOP55836.1"/>
    </source>
</evidence>
<evidence type="ECO:0000313" key="3">
    <source>
        <dbReference type="Proteomes" id="UP000189681"/>
    </source>
</evidence>
<dbReference type="InterPro" id="IPR052930">
    <property type="entry name" value="TA_antitoxin_MntA"/>
</dbReference>
<dbReference type="Proteomes" id="UP000189681">
    <property type="component" value="Unassembled WGS sequence"/>
</dbReference>
<gene>
    <name evidence="2" type="ORF">AYP45_12455</name>
</gene>
<comment type="caution">
    <text evidence="2">The sequence shown here is derived from an EMBL/GenBank/DDBJ whole genome shotgun (WGS) entry which is preliminary data.</text>
</comment>
<accession>A0A1V4ARW1</accession>
<dbReference type="AlphaFoldDB" id="A0A1V4ARW1"/>
<protein>
    <recommendedName>
        <fullName evidence="1">Polymerase beta nucleotidyltransferase domain-containing protein</fullName>
    </recommendedName>
</protein>
<evidence type="ECO:0000259" key="1">
    <source>
        <dbReference type="Pfam" id="PF18765"/>
    </source>
</evidence>
<proteinExistence type="predicted"/>
<organism evidence="2 3">
    <name type="scientific">Candidatus Brocadia carolinensis</name>
    <dbReference type="NCBI Taxonomy" id="1004156"/>
    <lineage>
        <taxon>Bacteria</taxon>
        <taxon>Pseudomonadati</taxon>
        <taxon>Planctomycetota</taxon>
        <taxon>Candidatus Brocadiia</taxon>
        <taxon>Candidatus Brocadiales</taxon>
        <taxon>Candidatus Brocadiaceae</taxon>
        <taxon>Candidatus Brocadia</taxon>
    </lineage>
</organism>
<dbReference type="EMBL" id="AYTS01000113">
    <property type="protein sequence ID" value="OOP55836.1"/>
    <property type="molecule type" value="Genomic_DNA"/>
</dbReference>
<dbReference type="PANTHER" id="PTHR43852:SF3">
    <property type="entry name" value="NUCLEOTIDYLTRANSFERASE"/>
    <property type="match status" value="1"/>
</dbReference>
<dbReference type="SUPFAM" id="SSF81301">
    <property type="entry name" value="Nucleotidyltransferase"/>
    <property type="match status" value="1"/>
</dbReference>
<dbReference type="Pfam" id="PF18765">
    <property type="entry name" value="Polbeta"/>
    <property type="match status" value="1"/>
</dbReference>
<name>A0A1V4ARW1_9BACT</name>
<feature type="domain" description="Polymerase beta nucleotidyltransferase" evidence="1">
    <location>
        <begin position="16"/>
        <end position="113"/>
    </location>
</feature>
<dbReference type="STRING" id="1004156.AYP45_12455"/>
<reference evidence="2 3" key="1">
    <citation type="journal article" date="2017" name="Water Res.">
        <title>Discovery and metagenomic analysis of an anammox bacterial enrichment related to Candidatus "Brocadia caroliniensis" in a full-scale glycerol-fed nitritation-denitritation separate centrate treatment process.</title>
        <authorList>
            <person name="Park H."/>
            <person name="Brotto A.C."/>
            <person name="van Loosdrecht M.C."/>
            <person name="Chandran K."/>
        </authorList>
    </citation>
    <scope>NUCLEOTIDE SEQUENCE [LARGE SCALE GENOMIC DNA]</scope>
    <source>
        <strain evidence="2">26THWARD</strain>
    </source>
</reference>
<dbReference type="InterPro" id="IPR043519">
    <property type="entry name" value="NT_sf"/>
</dbReference>
<dbReference type="InterPro" id="IPR041633">
    <property type="entry name" value="Polbeta"/>
</dbReference>
<dbReference type="PANTHER" id="PTHR43852">
    <property type="entry name" value="NUCLEOTIDYLTRANSFERASE"/>
    <property type="match status" value="1"/>
</dbReference>
<sequence>MNTMSRIEKDRITSLISQELDNDKRVIFAYLHGSFVYGTFFRDIDIFVYIRKDEDTFVTQSSIRDNISEAVIDAGFHNIGIDDFDVRVMNDAPYDFVIDILDKGTLLVDKNRELRTDYIERISDQYRVNYFILDEAYR</sequence>